<sequence>MKYITKASLLSLIGLTLVSCATPVEKTPLPIGGSRADGSVVLGYQHSWIEVPTVDWAAASVSATRRCQAWGYRSADPFEGIRTQCERSDVYGTCLETTVSKTYQCLN</sequence>
<dbReference type="PROSITE" id="PS51257">
    <property type="entry name" value="PROKAR_LIPOPROTEIN"/>
    <property type="match status" value="1"/>
</dbReference>
<feature type="signal peptide" evidence="1">
    <location>
        <begin position="1"/>
        <end position="21"/>
    </location>
</feature>
<dbReference type="AlphaFoldDB" id="A0A8J7IUJ8"/>
<accession>A0A8J7IUJ8</accession>
<feature type="chain" id="PRO_5035218287" description="Lipoprotein" evidence="1">
    <location>
        <begin position="22"/>
        <end position="107"/>
    </location>
</feature>
<dbReference type="EMBL" id="JADCKQ010000002">
    <property type="protein sequence ID" value="MBI1492678.1"/>
    <property type="molecule type" value="Genomic_DNA"/>
</dbReference>
<name>A0A8J7IUJ8_9RHOB</name>
<dbReference type="Pfam" id="PF13992">
    <property type="entry name" value="YecR"/>
    <property type="match status" value="1"/>
</dbReference>
<reference evidence="2" key="1">
    <citation type="submission" date="2020-10" db="EMBL/GenBank/DDBJ databases">
        <title>Paenihalocynthiibacter styelae gen. nov., sp. nov., isolated from stalked sea squirt Styela clava.</title>
        <authorList>
            <person name="Kim Y.-O."/>
            <person name="Yoon J.-H."/>
        </authorList>
    </citation>
    <scope>NUCLEOTIDE SEQUENCE</scope>
    <source>
        <strain evidence="2">MYP1-1</strain>
    </source>
</reference>
<dbReference type="Proteomes" id="UP000640583">
    <property type="component" value="Unassembled WGS sequence"/>
</dbReference>
<keyword evidence="1" id="KW-0732">Signal</keyword>
<comment type="caution">
    <text evidence="2">The sequence shown here is derived from an EMBL/GenBank/DDBJ whole genome shotgun (WGS) entry which is preliminary data.</text>
</comment>
<keyword evidence="3" id="KW-1185">Reference proteome</keyword>
<evidence type="ECO:0000313" key="3">
    <source>
        <dbReference type="Proteomes" id="UP000640583"/>
    </source>
</evidence>
<organism evidence="2 3">
    <name type="scientific">Halocynthiibacter styelae</name>
    <dbReference type="NCBI Taxonomy" id="2761955"/>
    <lineage>
        <taxon>Bacteria</taxon>
        <taxon>Pseudomonadati</taxon>
        <taxon>Pseudomonadota</taxon>
        <taxon>Alphaproteobacteria</taxon>
        <taxon>Rhodobacterales</taxon>
        <taxon>Paracoccaceae</taxon>
        <taxon>Halocynthiibacter</taxon>
    </lineage>
</organism>
<protein>
    <recommendedName>
        <fullName evidence="4">Lipoprotein</fullName>
    </recommendedName>
</protein>
<evidence type="ECO:0000256" key="1">
    <source>
        <dbReference type="SAM" id="SignalP"/>
    </source>
</evidence>
<dbReference type="RefSeq" id="WP_394355381.1">
    <property type="nucleotide sequence ID" value="NZ_JADCKQ010000002.1"/>
</dbReference>
<evidence type="ECO:0008006" key="4">
    <source>
        <dbReference type="Google" id="ProtNLM"/>
    </source>
</evidence>
<evidence type="ECO:0000313" key="2">
    <source>
        <dbReference type="EMBL" id="MBI1492678.1"/>
    </source>
</evidence>
<dbReference type="InterPro" id="IPR025731">
    <property type="entry name" value="YecR-like"/>
</dbReference>
<proteinExistence type="predicted"/>
<gene>
    <name evidence="2" type="ORF">H1D41_03405</name>
</gene>